<evidence type="ECO:0000256" key="2">
    <source>
        <dbReference type="ARBA" id="ARBA00022741"/>
    </source>
</evidence>
<evidence type="ECO:0000313" key="7">
    <source>
        <dbReference type="Proteomes" id="UP001165065"/>
    </source>
</evidence>
<keyword evidence="5" id="KW-0812">Transmembrane</keyword>
<dbReference type="InterPro" id="IPR004344">
    <property type="entry name" value="TTL/TTLL_fam"/>
</dbReference>
<dbReference type="GO" id="GO:0005524">
    <property type="term" value="F:ATP binding"/>
    <property type="evidence" value="ECO:0007669"/>
    <property type="project" value="UniProtKB-KW"/>
</dbReference>
<keyword evidence="3" id="KW-0067">ATP-binding</keyword>
<evidence type="ECO:0000256" key="5">
    <source>
        <dbReference type="SAM" id="Phobius"/>
    </source>
</evidence>
<comment type="caution">
    <text evidence="6">The sequence shown here is derived from an EMBL/GenBank/DDBJ whole genome shotgun (WGS) entry which is preliminary data.</text>
</comment>
<keyword evidence="1" id="KW-0436">Ligase</keyword>
<dbReference type="Gene3D" id="3.30.470.20">
    <property type="entry name" value="ATP-grasp fold, B domain"/>
    <property type="match status" value="1"/>
</dbReference>
<dbReference type="GO" id="GO:0070740">
    <property type="term" value="F:tubulin-glutamic acid ligase activity"/>
    <property type="evidence" value="ECO:0007669"/>
    <property type="project" value="TreeGrafter"/>
</dbReference>
<dbReference type="EMBL" id="BRYA01000452">
    <property type="protein sequence ID" value="GMI48993.1"/>
    <property type="molecule type" value="Genomic_DNA"/>
</dbReference>
<dbReference type="GO" id="GO:0015631">
    <property type="term" value="F:tubulin binding"/>
    <property type="evidence" value="ECO:0007669"/>
    <property type="project" value="TreeGrafter"/>
</dbReference>
<evidence type="ECO:0000256" key="1">
    <source>
        <dbReference type="ARBA" id="ARBA00022598"/>
    </source>
</evidence>
<feature type="transmembrane region" description="Helical" evidence="5">
    <location>
        <begin position="33"/>
        <end position="53"/>
    </location>
</feature>
<proteinExistence type="predicted"/>
<keyword evidence="2" id="KW-0547">Nucleotide-binding</keyword>
<organism evidence="6 7">
    <name type="scientific">Triparma columacea</name>
    <dbReference type="NCBI Taxonomy" id="722753"/>
    <lineage>
        <taxon>Eukaryota</taxon>
        <taxon>Sar</taxon>
        <taxon>Stramenopiles</taxon>
        <taxon>Ochrophyta</taxon>
        <taxon>Bolidophyceae</taxon>
        <taxon>Parmales</taxon>
        <taxon>Triparmaceae</taxon>
        <taxon>Triparma</taxon>
    </lineage>
</organism>
<dbReference type="GO" id="GO:0000226">
    <property type="term" value="P:microtubule cytoskeleton organization"/>
    <property type="evidence" value="ECO:0007669"/>
    <property type="project" value="TreeGrafter"/>
</dbReference>
<protein>
    <submittedName>
        <fullName evidence="6">Uncharacterized protein</fullName>
    </submittedName>
</protein>
<dbReference type="PANTHER" id="PTHR12241">
    <property type="entry name" value="TUBULIN POLYGLUTAMYLASE"/>
    <property type="match status" value="1"/>
</dbReference>
<dbReference type="AlphaFoldDB" id="A0A9W7GRV7"/>
<keyword evidence="5" id="KW-0472">Membrane</keyword>
<keyword evidence="5" id="KW-1133">Transmembrane helix</keyword>
<name>A0A9W7GRV7_9STRA</name>
<reference evidence="7" key="1">
    <citation type="journal article" date="2023" name="Commun. Biol.">
        <title>Genome analysis of Parmales, the sister group of diatoms, reveals the evolutionary specialization of diatoms from phago-mixotrophs to photoautotrophs.</title>
        <authorList>
            <person name="Ban H."/>
            <person name="Sato S."/>
            <person name="Yoshikawa S."/>
            <person name="Yamada K."/>
            <person name="Nakamura Y."/>
            <person name="Ichinomiya M."/>
            <person name="Sato N."/>
            <person name="Blanc-Mathieu R."/>
            <person name="Endo H."/>
            <person name="Kuwata A."/>
            <person name="Ogata H."/>
        </authorList>
    </citation>
    <scope>NUCLEOTIDE SEQUENCE [LARGE SCALE GENOMIC DNA]</scope>
</reference>
<gene>
    <name evidence="6" type="ORF">TrCOL_g6213</name>
</gene>
<accession>A0A9W7GRV7</accession>
<dbReference type="Pfam" id="PF03133">
    <property type="entry name" value="TTL"/>
    <property type="match status" value="1"/>
</dbReference>
<dbReference type="GO" id="GO:0036064">
    <property type="term" value="C:ciliary basal body"/>
    <property type="evidence" value="ECO:0007669"/>
    <property type="project" value="TreeGrafter"/>
</dbReference>
<evidence type="ECO:0000313" key="6">
    <source>
        <dbReference type="EMBL" id="GMI48993.1"/>
    </source>
</evidence>
<keyword evidence="7" id="KW-1185">Reference proteome</keyword>
<sequence>MTTKNKSPSIPDLLDFQQKNSVEFMLTHKRLRLLLIAAGCLVFFNMHFVHLRMHSNEEENEKSADVQQVDSYHDRELEDREAYDGTDLDGDPLHDEAYDGTNLDGDPLHDTMPLNLPRIPRIPTGQFNIGNIHLNPQGLSHMNKKKGAVKVVKVEEKKERCKDTKYRRSSYRFKVGRRHDFHNSIQGALSDLGMCKARDAKTRYDFIWDQTFDVFGDEEREKYHSEKIKDGAIVSSIPGVREYLGLKPSLARVQDACLKRHRDHKLGDEICSFTKRAFNFERDKKTLHVEGGIKKFSNYVYSLTSKYEEQQWPQLWIFKPQESFLGRGIKMLMVEKEDVSDRNGIANWAGHKFPSGKWTLQEYVRNPAVYAKRKFDVRVWSILMSLDPLRIYVLEHGFPKISTVNYSPEVETMDDLCMHVKMPLGPGCHSSHLVRPYPKKTLGALWEDKLAFNGTDEKVEWKKDMWSQVEDQITINIMSGLASVKAREWEMFDGSVSDIKRYRRFVFLSPDFAFDNQGKVWMEEMNTNGFMIGDTYKDFYVAQDSTVQLMQLLGADRYPDKWRYEKPMRQVIGMFCSEVAGGCREDGRKELERMVDEEMHSHHKWFRTWPPRENQWPGMGKVRKFWDQYKALLMPSEDGAEWHKNGEPTELDVLTWKFVEYRWQHTLGRRNTDLKKKDLIMKTCRHCDKDVTAGGTMHRRWWD</sequence>
<dbReference type="OrthoDB" id="202825at2759"/>
<feature type="region of interest" description="Disordered" evidence="4">
    <location>
        <begin position="75"/>
        <end position="106"/>
    </location>
</feature>
<dbReference type="PROSITE" id="PS51221">
    <property type="entry name" value="TTL"/>
    <property type="match status" value="1"/>
</dbReference>
<dbReference type="Proteomes" id="UP001165065">
    <property type="component" value="Unassembled WGS sequence"/>
</dbReference>
<evidence type="ECO:0000256" key="3">
    <source>
        <dbReference type="ARBA" id="ARBA00022840"/>
    </source>
</evidence>
<evidence type="ECO:0000256" key="4">
    <source>
        <dbReference type="SAM" id="MobiDB-lite"/>
    </source>
</evidence>